<protein>
    <submittedName>
        <fullName evidence="2">Uncharacterized protein</fullName>
    </submittedName>
</protein>
<evidence type="ECO:0000313" key="2">
    <source>
        <dbReference type="EMBL" id="JAD59328.1"/>
    </source>
</evidence>
<reference evidence="2" key="1">
    <citation type="submission" date="2014-09" db="EMBL/GenBank/DDBJ databases">
        <authorList>
            <person name="Magalhaes I.L.F."/>
            <person name="Oliveira U."/>
            <person name="Santos F.R."/>
            <person name="Vidigal T.H.D.A."/>
            <person name="Brescovit A.D."/>
            <person name="Santos A.J."/>
        </authorList>
    </citation>
    <scope>NUCLEOTIDE SEQUENCE</scope>
    <source>
        <tissue evidence="2">Shoot tissue taken approximately 20 cm above the soil surface</tissue>
    </source>
</reference>
<evidence type="ECO:0000256" key="1">
    <source>
        <dbReference type="SAM" id="MobiDB-lite"/>
    </source>
</evidence>
<dbReference type="AlphaFoldDB" id="A0A0A9BAX4"/>
<feature type="region of interest" description="Disordered" evidence="1">
    <location>
        <begin position="1"/>
        <end position="50"/>
    </location>
</feature>
<dbReference type="EMBL" id="GBRH01238567">
    <property type="protein sequence ID" value="JAD59328.1"/>
    <property type="molecule type" value="Transcribed_RNA"/>
</dbReference>
<reference evidence="2" key="2">
    <citation type="journal article" date="2015" name="Data Brief">
        <title>Shoot transcriptome of the giant reed, Arundo donax.</title>
        <authorList>
            <person name="Barrero R.A."/>
            <person name="Guerrero F.D."/>
            <person name="Moolhuijzen P."/>
            <person name="Goolsby J.A."/>
            <person name="Tidwell J."/>
            <person name="Bellgard S.E."/>
            <person name="Bellgard M.I."/>
        </authorList>
    </citation>
    <scope>NUCLEOTIDE SEQUENCE</scope>
    <source>
        <tissue evidence="2">Shoot tissue taken approximately 20 cm above the soil surface</tissue>
    </source>
</reference>
<name>A0A0A9BAX4_ARUDO</name>
<proteinExistence type="predicted"/>
<sequence length="427" mass="49985">MEIDTTMEPDIVPADPMETDVPERYAGEGRSNTDLIEHCDDSDSDSDPGSKWMNWRRSQFWYEIPGLRDIPDYRVPSSYPWEEEEKEKEKKGVYFLKVTYILWSNLSDNQRMRGRWDPADPHRRMVRSKSIAASPSSERVVDAEPQSECTSAEVLRVRMAMHECFEKGTSCRRLFKSEANKKDLHFHCVDDEPYIFFVNRCQHESAMHSYAHVFPKLNDVDPLISFEWVKPTTLEGDKQYLEFFPKLVNATEYGDTKDDVLAKAIVLAKKSFRKMLYFQINIAVQDCLELKETEARMNQRYSLYYFAVSEIVLNGSDCKSVLRSIRDGYSGLPFYLTEFDSYTTDVWEGVILDIVDYLVTHLRIQREQGLHKEWVCEKLNNDVVEFVCETVDEQLRLRSHLYVDFLKKKIRIAQECGIVTPQDIDLE</sequence>
<organism evidence="2">
    <name type="scientific">Arundo donax</name>
    <name type="common">Giant reed</name>
    <name type="synonym">Donax arundinaceus</name>
    <dbReference type="NCBI Taxonomy" id="35708"/>
    <lineage>
        <taxon>Eukaryota</taxon>
        <taxon>Viridiplantae</taxon>
        <taxon>Streptophyta</taxon>
        <taxon>Embryophyta</taxon>
        <taxon>Tracheophyta</taxon>
        <taxon>Spermatophyta</taxon>
        <taxon>Magnoliopsida</taxon>
        <taxon>Liliopsida</taxon>
        <taxon>Poales</taxon>
        <taxon>Poaceae</taxon>
        <taxon>PACMAD clade</taxon>
        <taxon>Arundinoideae</taxon>
        <taxon>Arundineae</taxon>
        <taxon>Arundo</taxon>
    </lineage>
</organism>
<accession>A0A0A9BAX4</accession>